<accession>A0ABP3K7H7</accession>
<comment type="caution">
    <text evidence="15">The sequence shown here is derived from an EMBL/GenBank/DDBJ whole genome shotgun (WGS) entry which is preliminary data.</text>
</comment>
<dbReference type="PANTHER" id="PTHR30175">
    <property type="entry name" value="PHOSPHOTRANSFERASE SYSTEM TRANSPORT PROTEIN"/>
    <property type="match status" value="1"/>
</dbReference>
<evidence type="ECO:0000259" key="13">
    <source>
        <dbReference type="PROSITE" id="PS51098"/>
    </source>
</evidence>
<feature type="transmembrane region" description="Helical" evidence="12">
    <location>
        <begin position="256"/>
        <end position="277"/>
    </location>
</feature>
<dbReference type="Pfam" id="PF00367">
    <property type="entry name" value="PTS_EIIB"/>
    <property type="match status" value="1"/>
</dbReference>
<keyword evidence="2" id="KW-0813">Transport</keyword>
<keyword evidence="5" id="KW-0808">Transferase</keyword>
<evidence type="ECO:0000259" key="14">
    <source>
        <dbReference type="PROSITE" id="PS51103"/>
    </source>
</evidence>
<feature type="transmembrane region" description="Helical" evidence="12">
    <location>
        <begin position="114"/>
        <end position="134"/>
    </location>
</feature>
<dbReference type="InterPro" id="IPR036878">
    <property type="entry name" value="Glu_permease_IIB"/>
</dbReference>
<evidence type="ECO:0000313" key="15">
    <source>
        <dbReference type="EMBL" id="GAA0473315.1"/>
    </source>
</evidence>
<keyword evidence="16" id="KW-1185">Reference proteome</keyword>
<evidence type="ECO:0000256" key="9">
    <source>
        <dbReference type="ARBA" id="ARBA00022989"/>
    </source>
</evidence>
<dbReference type="InterPro" id="IPR013013">
    <property type="entry name" value="PTS_EIIC_1"/>
</dbReference>
<evidence type="ECO:0000256" key="7">
    <source>
        <dbReference type="ARBA" id="ARBA00022692"/>
    </source>
</evidence>
<evidence type="ECO:0000256" key="4">
    <source>
        <dbReference type="ARBA" id="ARBA00022597"/>
    </source>
</evidence>
<dbReference type="PROSITE" id="PS51098">
    <property type="entry name" value="PTS_EIIB_TYPE_1"/>
    <property type="match status" value="1"/>
</dbReference>
<feature type="domain" description="PTS EIIC type-1" evidence="14">
    <location>
        <begin position="109"/>
        <end position="457"/>
    </location>
</feature>
<reference evidence="16" key="1">
    <citation type="journal article" date="2019" name="Int. J. Syst. Evol. Microbiol.">
        <title>The Global Catalogue of Microorganisms (GCM) 10K type strain sequencing project: providing services to taxonomists for standard genome sequencing and annotation.</title>
        <authorList>
            <consortium name="The Broad Institute Genomics Platform"/>
            <consortium name="The Broad Institute Genome Sequencing Center for Infectious Disease"/>
            <person name="Wu L."/>
            <person name="Ma J."/>
        </authorList>
    </citation>
    <scope>NUCLEOTIDE SEQUENCE [LARGE SCALE GENOMIC DNA]</scope>
    <source>
        <strain evidence="16">JCM 14232</strain>
    </source>
</reference>
<keyword evidence="3" id="KW-1003">Cell membrane</keyword>
<keyword evidence="8" id="KW-0418">Kinase</keyword>
<keyword evidence="7 12" id="KW-0812">Transmembrane</keyword>
<dbReference type="NCBIfam" id="TIGR00826">
    <property type="entry name" value="EIIB_glc"/>
    <property type="match status" value="1"/>
</dbReference>
<evidence type="ECO:0008006" key="17">
    <source>
        <dbReference type="Google" id="ProtNLM"/>
    </source>
</evidence>
<evidence type="ECO:0000256" key="2">
    <source>
        <dbReference type="ARBA" id="ARBA00022448"/>
    </source>
</evidence>
<evidence type="ECO:0000256" key="6">
    <source>
        <dbReference type="ARBA" id="ARBA00022683"/>
    </source>
</evidence>
<feature type="transmembrane region" description="Helical" evidence="12">
    <location>
        <begin position="146"/>
        <end position="166"/>
    </location>
</feature>
<organism evidence="15 16">
    <name type="scientific">Alkalibacterium indicireducens</name>
    <dbReference type="NCBI Taxonomy" id="398758"/>
    <lineage>
        <taxon>Bacteria</taxon>
        <taxon>Bacillati</taxon>
        <taxon>Bacillota</taxon>
        <taxon>Bacilli</taxon>
        <taxon>Lactobacillales</taxon>
        <taxon>Carnobacteriaceae</taxon>
        <taxon>Alkalibacterium</taxon>
    </lineage>
</organism>
<feature type="transmembrane region" description="Helical" evidence="12">
    <location>
        <begin position="362"/>
        <end position="382"/>
    </location>
</feature>
<dbReference type="InterPro" id="IPR018113">
    <property type="entry name" value="PTrfase_EIIB_Cys"/>
</dbReference>
<dbReference type="Pfam" id="PF02378">
    <property type="entry name" value="PTS_EIIC"/>
    <property type="match status" value="1"/>
</dbReference>
<dbReference type="PANTHER" id="PTHR30175:SF7">
    <property type="entry name" value="NEGATIVE REGULATOR OF SACY ACTIVITY"/>
    <property type="match status" value="1"/>
</dbReference>
<comment type="subcellular location">
    <subcellularLocation>
        <location evidence="1">Cell membrane</location>
        <topology evidence="1">Multi-pass membrane protein</topology>
    </subcellularLocation>
</comment>
<dbReference type="InterPro" id="IPR050558">
    <property type="entry name" value="PTS_Sugar-Specific_Components"/>
</dbReference>
<feature type="transmembrane region" description="Helical" evidence="12">
    <location>
        <begin position="433"/>
        <end position="452"/>
    </location>
</feature>
<keyword evidence="6" id="KW-0598">Phosphotransferase system</keyword>
<keyword evidence="4" id="KW-0762">Sugar transport</keyword>
<evidence type="ECO:0000256" key="5">
    <source>
        <dbReference type="ARBA" id="ARBA00022679"/>
    </source>
</evidence>
<dbReference type="SUPFAM" id="SSF55604">
    <property type="entry name" value="Glucose permease domain IIB"/>
    <property type="match status" value="1"/>
</dbReference>
<sequence length="457" mass="49025">MEVVKMNAREVAENILLNIGGEENIRSIEHCATRLRLVLNDSKKIDEKKIEDIEGVKGMFHSLGQYQIILGTGFVNKVYNEIVKDSSNVDTDNKSEVYKDINIFQKVSRTLGDVFLPIIPILVATGLFMGLRGLLLNLDINLPDNFILLSEILTDTAFAFLPALVGYSVMKKFGGSPIVGFVIGLMLVAPQLPNAHAVGRGDADPLMLSLGALSIPVIGYQGSVLPALVVSIFTAKVEKNLRKIVPDFLDLIVTPFFTLLAGVIAGLLVIGPIMYFVEGYIISGFEGLMNIPFGIGGAIVAALQQVIVITGLHHAFRALEIDLLASTGGNAFNALSSGAIAAQAGAALAVVFKTKDLKKRSLYLTSALPAFFGITEPAIFGVNLRLIKPFIFGCFGAACAGLYSSLVGLEATGLAITMIPGALLYLDGQLTQYFIAMFIGLATAFALTFFFYKSEED</sequence>
<dbReference type="EMBL" id="BAAADA010000002">
    <property type="protein sequence ID" value="GAA0473315.1"/>
    <property type="molecule type" value="Genomic_DNA"/>
</dbReference>
<feature type="transmembrane region" description="Helical" evidence="12">
    <location>
        <begin position="173"/>
        <end position="192"/>
    </location>
</feature>
<name>A0ABP3K7H7_9LACT</name>
<feature type="transmembrane region" description="Helical" evidence="12">
    <location>
        <begin position="212"/>
        <end position="235"/>
    </location>
</feature>
<evidence type="ECO:0000313" key="16">
    <source>
        <dbReference type="Proteomes" id="UP001410648"/>
    </source>
</evidence>
<dbReference type="Proteomes" id="UP001410648">
    <property type="component" value="Unassembled WGS sequence"/>
</dbReference>
<keyword evidence="10 12" id="KW-0472">Membrane</keyword>
<dbReference type="PROSITE" id="PS01035">
    <property type="entry name" value="PTS_EIIB_TYPE_1_CYS"/>
    <property type="match status" value="1"/>
</dbReference>
<dbReference type="Gene3D" id="3.30.1360.60">
    <property type="entry name" value="Glucose permease domain IIB"/>
    <property type="match status" value="1"/>
</dbReference>
<keyword evidence="9 12" id="KW-1133">Transmembrane helix</keyword>
<feature type="transmembrane region" description="Helical" evidence="12">
    <location>
        <begin position="289"/>
        <end position="312"/>
    </location>
</feature>
<evidence type="ECO:0000256" key="1">
    <source>
        <dbReference type="ARBA" id="ARBA00004651"/>
    </source>
</evidence>
<dbReference type="PROSITE" id="PS51103">
    <property type="entry name" value="PTS_EIIC_TYPE_1"/>
    <property type="match status" value="1"/>
</dbReference>
<evidence type="ECO:0000256" key="3">
    <source>
        <dbReference type="ARBA" id="ARBA00022475"/>
    </source>
</evidence>
<gene>
    <name evidence="15" type="ORF">GCM10008936_00200</name>
</gene>
<proteinExistence type="predicted"/>
<evidence type="ECO:0000256" key="10">
    <source>
        <dbReference type="ARBA" id="ARBA00023136"/>
    </source>
</evidence>
<feature type="domain" description="PTS EIIB type-1" evidence="13">
    <location>
        <begin position="9"/>
        <end position="92"/>
    </location>
</feature>
<dbReference type="InterPro" id="IPR001996">
    <property type="entry name" value="PTS_IIB_1"/>
</dbReference>
<protein>
    <recommendedName>
        <fullName evidence="17">PTS sugar transporter subunit IIA</fullName>
    </recommendedName>
</protein>
<evidence type="ECO:0000256" key="11">
    <source>
        <dbReference type="PROSITE-ProRule" id="PRU00421"/>
    </source>
</evidence>
<dbReference type="CDD" id="cd00212">
    <property type="entry name" value="PTS_IIB_glc"/>
    <property type="match status" value="1"/>
</dbReference>
<feature type="active site" description="Phosphocysteine intermediate; for EIIB activity" evidence="11">
    <location>
        <position position="31"/>
    </location>
</feature>
<dbReference type="InterPro" id="IPR003352">
    <property type="entry name" value="PTS_EIIC"/>
</dbReference>
<feature type="transmembrane region" description="Helical" evidence="12">
    <location>
        <begin position="402"/>
        <end position="426"/>
    </location>
</feature>
<evidence type="ECO:0000256" key="12">
    <source>
        <dbReference type="SAM" id="Phobius"/>
    </source>
</evidence>
<evidence type="ECO:0000256" key="8">
    <source>
        <dbReference type="ARBA" id="ARBA00022777"/>
    </source>
</evidence>